<protein>
    <submittedName>
        <fullName evidence="5">Tetratricopeptide repeat protein</fullName>
    </submittedName>
</protein>
<dbReference type="Gene3D" id="1.25.40.10">
    <property type="entry name" value="Tetratricopeptide repeat domain"/>
    <property type="match status" value="2"/>
</dbReference>
<dbReference type="SUPFAM" id="SSF48452">
    <property type="entry name" value="TPR-like"/>
    <property type="match status" value="2"/>
</dbReference>
<gene>
    <name evidence="5" type="ORF">IPP58_16075</name>
</gene>
<evidence type="ECO:0000313" key="5">
    <source>
        <dbReference type="EMBL" id="MBK9797963.1"/>
    </source>
</evidence>
<name>A0A9D7SJF4_9BACT</name>
<dbReference type="PANTHER" id="PTHR44943">
    <property type="entry name" value="CELLULOSE SYNTHASE OPERON PROTEIN C"/>
    <property type="match status" value="1"/>
</dbReference>
<keyword evidence="1" id="KW-0677">Repeat</keyword>
<reference evidence="5" key="1">
    <citation type="submission" date="2020-10" db="EMBL/GenBank/DDBJ databases">
        <title>Connecting structure to function with the recovery of over 1000 high-quality activated sludge metagenome-assembled genomes encoding full-length rRNA genes using long-read sequencing.</title>
        <authorList>
            <person name="Singleton C.M."/>
            <person name="Petriglieri F."/>
            <person name="Kristensen J.M."/>
            <person name="Kirkegaard R.H."/>
            <person name="Michaelsen T.Y."/>
            <person name="Andersen M.H."/>
            <person name="Karst S.M."/>
            <person name="Dueholm M.S."/>
            <person name="Nielsen P.H."/>
            <person name="Albertsen M."/>
        </authorList>
    </citation>
    <scope>NUCLEOTIDE SEQUENCE</scope>
    <source>
        <strain evidence="5">Skiv_18-Q3-R9-52_MAXAC.067</strain>
    </source>
</reference>
<evidence type="ECO:0000256" key="2">
    <source>
        <dbReference type="ARBA" id="ARBA00022803"/>
    </source>
</evidence>
<dbReference type="PANTHER" id="PTHR44943:SF8">
    <property type="entry name" value="TPR REPEAT-CONTAINING PROTEIN MJ0263"/>
    <property type="match status" value="1"/>
</dbReference>
<evidence type="ECO:0000313" key="6">
    <source>
        <dbReference type="Proteomes" id="UP000886657"/>
    </source>
</evidence>
<dbReference type="InterPro" id="IPR013105">
    <property type="entry name" value="TPR_2"/>
</dbReference>
<organism evidence="5 6">
    <name type="scientific">Candidatus Geothrix skivensis</name>
    <dbReference type="NCBI Taxonomy" id="2954439"/>
    <lineage>
        <taxon>Bacteria</taxon>
        <taxon>Pseudomonadati</taxon>
        <taxon>Acidobacteriota</taxon>
        <taxon>Holophagae</taxon>
        <taxon>Holophagales</taxon>
        <taxon>Holophagaceae</taxon>
        <taxon>Geothrix</taxon>
    </lineage>
</organism>
<dbReference type="Proteomes" id="UP000886657">
    <property type="component" value="Unassembled WGS sequence"/>
</dbReference>
<dbReference type="AlphaFoldDB" id="A0A9D7SJF4"/>
<dbReference type="SMART" id="SM00028">
    <property type="entry name" value="TPR"/>
    <property type="match status" value="3"/>
</dbReference>
<dbReference type="PROSITE" id="PS50005">
    <property type="entry name" value="TPR"/>
    <property type="match status" value="1"/>
</dbReference>
<evidence type="ECO:0000256" key="3">
    <source>
        <dbReference type="PROSITE-ProRule" id="PRU00339"/>
    </source>
</evidence>
<feature type="repeat" description="TPR" evidence="3">
    <location>
        <begin position="313"/>
        <end position="346"/>
    </location>
</feature>
<dbReference type="Pfam" id="PF07719">
    <property type="entry name" value="TPR_2"/>
    <property type="match status" value="1"/>
</dbReference>
<feature type="region of interest" description="Disordered" evidence="4">
    <location>
        <begin position="335"/>
        <end position="359"/>
    </location>
</feature>
<keyword evidence="2 3" id="KW-0802">TPR repeat</keyword>
<accession>A0A9D7SJF4</accession>
<sequence length="359" mass="38698">MLPFAPIVFLSLAQTQAPAFRADLDAGRYLKVLSDSEQRLRQDPNDAPAWAAKSQALSSFLRFGEARAAAERAVNLKPGLADALLARGLARAGEAIKQRDLGSLRGAMGAMDDLRAATEADPNLAPAWMSLGLAYELLPGLLGGSTRKALRCADRLRAIAPARGDLLQALILVEEDKWREAEAWFLKALAKAPQDPEVVGQWLDALDRRPAKRALGEAGKNARLLAEAQRLLPGVGSSARGIIAVSDAHLHGGQPEQAWKILQEHLGQVEAPSLLRLQLGKVAAVSGLHRPEGLAALEQVLREPLEGGSAGLPGAWWRKGQLLRDLGRKEEARKAAQEALKLDPRHRGARELTEDLDRG</sequence>
<evidence type="ECO:0000256" key="1">
    <source>
        <dbReference type="ARBA" id="ARBA00022737"/>
    </source>
</evidence>
<dbReference type="InterPro" id="IPR051685">
    <property type="entry name" value="Ycf3/AcsC/BcsC/TPR_MFPF"/>
</dbReference>
<comment type="caution">
    <text evidence="5">The sequence shown here is derived from an EMBL/GenBank/DDBJ whole genome shotgun (WGS) entry which is preliminary data.</text>
</comment>
<dbReference type="EMBL" id="JADKIO010000013">
    <property type="protein sequence ID" value="MBK9797963.1"/>
    <property type="molecule type" value="Genomic_DNA"/>
</dbReference>
<evidence type="ECO:0000256" key="4">
    <source>
        <dbReference type="SAM" id="MobiDB-lite"/>
    </source>
</evidence>
<proteinExistence type="predicted"/>
<dbReference type="InterPro" id="IPR011990">
    <property type="entry name" value="TPR-like_helical_dom_sf"/>
</dbReference>
<dbReference type="InterPro" id="IPR019734">
    <property type="entry name" value="TPR_rpt"/>
</dbReference>